<evidence type="ECO:0000313" key="13">
    <source>
        <dbReference type="EMBL" id="STX28938.1"/>
    </source>
</evidence>
<evidence type="ECO:0000256" key="1">
    <source>
        <dbReference type="ARBA" id="ARBA00004377"/>
    </source>
</evidence>
<dbReference type="AlphaFoldDB" id="A0A378I174"/>
<keyword evidence="4" id="KW-0488">Methylation</keyword>
<name>A0A378I174_9GAMM</name>
<feature type="domain" description="General secretion pathway GspH" evidence="12">
    <location>
        <begin position="49"/>
        <end position="162"/>
    </location>
</feature>
<reference evidence="13 14" key="1">
    <citation type="submission" date="2018-06" db="EMBL/GenBank/DDBJ databases">
        <authorList>
            <consortium name="Pathogen Informatics"/>
            <person name="Doyle S."/>
        </authorList>
    </citation>
    <scope>NUCLEOTIDE SEQUENCE [LARGE SCALE GENOMIC DNA]</scope>
    <source>
        <strain evidence="13 14">NCTC13315</strain>
    </source>
</reference>
<protein>
    <recommendedName>
        <fullName evidence="2">Type II secretion system protein H</fullName>
    </recommendedName>
    <alternativeName>
        <fullName evidence="10">General secretion pathway protein H</fullName>
    </alternativeName>
</protein>
<accession>A0A378I174</accession>
<evidence type="ECO:0000256" key="6">
    <source>
        <dbReference type="ARBA" id="ARBA00022692"/>
    </source>
</evidence>
<dbReference type="InterPro" id="IPR012902">
    <property type="entry name" value="N_methyl_site"/>
</dbReference>
<keyword evidence="7 11" id="KW-1133">Transmembrane helix</keyword>
<keyword evidence="6 11" id="KW-0812">Transmembrane</keyword>
<evidence type="ECO:0000256" key="5">
    <source>
        <dbReference type="ARBA" id="ARBA00022519"/>
    </source>
</evidence>
<evidence type="ECO:0000256" key="10">
    <source>
        <dbReference type="ARBA" id="ARBA00030775"/>
    </source>
</evidence>
<dbReference type="SUPFAM" id="SSF54523">
    <property type="entry name" value="Pili subunits"/>
    <property type="match status" value="1"/>
</dbReference>
<comment type="subcellular location">
    <subcellularLocation>
        <location evidence="1">Cell inner membrane</location>
        <topology evidence="1">Single-pass membrane protein</topology>
    </subcellularLocation>
</comment>
<gene>
    <name evidence="13" type="primary">fimT</name>
    <name evidence="13" type="ORF">NCTC13315_01472</name>
</gene>
<dbReference type="GO" id="GO:0015627">
    <property type="term" value="C:type II protein secretion system complex"/>
    <property type="evidence" value="ECO:0007669"/>
    <property type="project" value="InterPro"/>
</dbReference>
<evidence type="ECO:0000313" key="14">
    <source>
        <dbReference type="Proteomes" id="UP000254968"/>
    </source>
</evidence>
<dbReference type="GO" id="GO:0005886">
    <property type="term" value="C:plasma membrane"/>
    <property type="evidence" value="ECO:0007669"/>
    <property type="project" value="UniProtKB-SubCell"/>
</dbReference>
<evidence type="ECO:0000256" key="9">
    <source>
        <dbReference type="ARBA" id="ARBA00025772"/>
    </source>
</evidence>
<evidence type="ECO:0000256" key="2">
    <source>
        <dbReference type="ARBA" id="ARBA00021549"/>
    </source>
</evidence>
<dbReference type="EMBL" id="UGNV01000001">
    <property type="protein sequence ID" value="STX28938.1"/>
    <property type="molecule type" value="Genomic_DNA"/>
</dbReference>
<organism evidence="13 14">
    <name type="scientific">Legionella beliardensis</name>
    <dbReference type="NCBI Taxonomy" id="91822"/>
    <lineage>
        <taxon>Bacteria</taxon>
        <taxon>Pseudomonadati</taxon>
        <taxon>Pseudomonadota</taxon>
        <taxon>Gammaproteobacteria</taxon>
        <taxon>Legionellales</taxon>
        <taxon>Legionellaceae</taxon>
        <taxon>Legionella</taxon>
    </lineage>
</organism>
<evidence type="ECO:0000256" key="3">
    <source>
        <dbReference type="ARBA" id="ARBA00022475"/>
    </source>
</evidence>
<comment type="similarity">
    <text evidence="9">Belongs to the GSP H family.</text>
</comment>
<keyword evidence="3" id="KW-1003">Cell membrane</keyword>
<evidence type="ECO:0000256" key="4">
    <source>
        <dbReference type="ARBA" id="ARBA00022481"/>
    </source>
</evidence>
<dbReference type="InterPro" id="IPR045584">
    <property type="entry name" value="Pilin-like"/>
</dbReference>
<dbReference type="Pfam" id="PF07963">
    <property type="entry name" value="N_methyl"/>
    <property type="match status" value="1"/>
</dbReference>
<proteinExistence type="inferred from homology"/>
<evidence type="ECO:0000259" key="12">
    <source>
        <dbReference type="Pfam" id="PF12019"/>
    </source>
</evidence>
<dbReference type="Gene3D" id="3.55.40.10">
    <property type="entry name" value="minor pseudopilin epsh domain"/>
    <property type="match status" value="1"/>
</dbReference>
<dbReference type="GO" id="GO:0015628">
    <property type="term" value="P:protein secretion by the type II secretion system"/>
    <property type="evidence" value="ECO:0007669"/>
    <property type="project" value="InterPro"/>
</dbReference>
<dbReference type="Proteomes" id="UP000254968">
    <property type="component" value="Unassembled WGS sequence"/>
</dbReference>
<evidence type="ECO:0000256" key="8">
    <source>
        <dbReference type="ARBA" id="ARBA00023136"/>
    </source>
</evidence>
<dbReference type="InterPro" id="IPR022346">
    <property type="entry name" value="T2SS_GspH"/>
</dbReference>
<dbReference type="NCBIfam" id="TIGR02532">
    <property type="entry name" value="IV_pilin_GFxxxE"/>
    <property type="match status" value="1"/>
</dbReference>
<keyword evidence="14" id="KW-1185">Reference proteome</keyword>
<evidence type="ECO:0000256" key="7">
    <source>
        <dbReference type="ARBA" id="ARBA00022989"/>
    </source>
</evidence>
<keyword evidence="5" id="KW-0997">Cell inner membrane</keyword>
<feature type="transmembrane region" description="Helical" evidence="11">
    <location>
        <begin position="19"/>
        <end position="38"/>
    </location>
</feature>
<dbReference type="Pfam" id="PF12019">
    <property type="entry name" value="GspH"/>
    <property type="match status" value="1"/>
</dbReference>
<keyword evidence="8 11" id="KW-0472">Membrane</keyword>
<evidence type="ECO:0000256" key="11">
    <source>
        <dbReference type="SAM" id="Phobius"/>
    </source>
</evidence>
<sequence>MNHWAGNVKKKTGFTLTEFMVTLAIAAIFLALAVPGYYSTIQNNRVVSAVNEISAFMHFARTEAIRRGVRVSVCAAANTSLTSCGSATQWRQGWLVFVDTNNNNAIDSTADIIRVHEALPANMAVTANNSLVSYDGSGFITSGAFNMTVNATGCTGNNVRIINILASGRLGITRGACS</sequence>